<protein>
    <recommendedName>
        <fullName evidence="3">Transposase</fullName>
    </recommendedName>
</protein>
<dbReference type="Proteomes" id="UP001629274">
    <property type="component" value="Unassembled WGS sequence"/>
</dbReference>
<name>A0ABW9BIT4_9BURK</name>
<dbReference type="EMBL" id="JAQQDR010000006">
    <property type="protein sequence ID" value="MFM0239812.1"/>
    <property type="molecule type" value="Genomic_DNA"/>
</dbReference>
<comment type="caution">
    <text evidence="1">The sequence shown here is derived from an EMBL/GenBank/DDBJ whole genome shotgun (WGS) entry which is preliminary data.</text>
</comment>
<evidence type="ECO:0000313" key="1">
    <source>
        <dbReference type="EMBL" id="MFM0239812.1"/>
    </source>
</evidence>
<accession>A0ABW9BIT4</accession>
<keyword evidence="2" id="KW-1185">Reference proteome</keyword>
<gene>
    <name evidence="1" type="ORF">PQR03_16925</name>
</gene>
<proteinExistence type="predicted"/>
<organism evidence="1 2">
    <name type="scientific">Paraburkholderia phytofirmans</name>
    <dbReference type="NCBI Taxonomy" id="261302"/>
    <lineage>
        <taxon>Bacteria</taxon>
        <taxon>Pseudomonadati</taxon>
        <taxon>Pseudomonadota</taxon>
        <taxon>Betaproteobacteria</taxon>
        <taxon>Burkholderiales</taxon>
        <taxon>Burkholderiaceae</taxon>
        <taxon>Paraburkholderia</taxon>
    </lineage>
</organism>
<sequence>MNALISEMKVGVRFARARRGRDKSIVEAVNKFIQEALKRLPGFYVRGRAGNDKDAKAHSERWARIQFDVFVELVLTFIHDWNTARNVFDRLPEWMVKDGKWKGDAVTPKGLFDLLRAERLADAAIEWSSQETYARLIETIPLQVSEGTVSVDGARYSCDSLKTLWNQHMSTPSGRRGDLFIKVKKHPDTNQFVVWAVEDGTMRPLRIERESKRKFGRNVWLVHHARQTARSASKYITEVQSRKAKLPGRMRQVIAASHGLPKRPKCATGAKVANRGAKVEAERRDAERKAFETFDVDMPDNWLAVSEGPVSSGYNPDDDLRFAGDI</sequence>
<dbReference type="RefSeq" id="WP_012434618.1">
    <property type="nucleotide sequence ID" value="NZ_JAQQDR010000006.1"/>
</dbReference>
<evidence type="ECO:0008006" key="3">
    <source>
        <dbReference type="Google" id="ProtNLM"/>
    </source>
</evidence>
<evidence type="ECO:0000313" key="2">
    <source>
        <dbReference type="Proteomes" id="UP001629274"/>
    </source>
</evidence>
<reference evidence="1 2" key="1">
    <citation type="journal article" date="2024" name="Chem. Sci.">
        <title>Discovery of megapolipeptins by genome mining of a Burkholderiales bacteria collection.</title>
        <authorList>
            <person name="Paulo B.S."/>
            <person name="Recchia M.J.J."/>
            <person name="Lee S."/>
            <person name="Fergusson C.H."/>
            <person name="Romanowski S.B."/>
            <person name="Hernandez A."/>
            <person name="Krull N."/>
            <person name="Liu D.Y."/>
            <person name="Cavanagh H."/>
            <person name="Bos A."/>
            <person name="Gray C.A."/>
            <person name="Murphy B.T."/>
            <person name="Linington R.G."/>
            <person name="Eustaquio A.S."/>
        </authorList>
    </citation>
    <scope>NUCLEOTIDE SEQUENCE [LARGE SCALE GENOMIC DNA]</scope>
    <source>
        <strain evidence="1 2">RL17-351-BIE-A</strain>
    </source>
</reference>